<evidence type="ECO:0000256" key="5">
    <source>
        <dbReference type="ARBA" id="ARBA00023136"/>
    </source>
</evidence>
<feature type="transmembrane region" description="Helical" evidence="6">
    <location>
        <begin position="239"/>
        <end position="262"/>
    </location>
</feature>
<protein>
    <recommendedName>
        <fullName evidence="8">Polysaccharide biosynthesis protein C-terminal domain-containing protein</fullName>
    </recommendedName>
</protein>
<feature type="transmembrane region" description="Helical" evidence="6">
    <location>
        <begin position="354"/>
        <end position="374"/>
    </location>
</feature>
<feature type="transmembrane region" description="Helical" evidence="6">
    <location>
        <begin position="82"/>
        <end position="102"/>
    </location>
</feature>
<dbReference type="AlphaFoldDB" id="A0AAU6VMU4"/>
<evidence type="ECO:0000256" key="4">
    <source>
        <dbReference type="ARBA" id="ARBA00022989"/>
    </source>
</evidence>
<feature type="transmembrane region" description="Helical" evidence="6">
    <location>
        <begin position="321"/>
        <end position="342"/>
    </location>
</feature>
<accession>A0AAU6VMU4</accession>
<proteinExistence type="predicted"/>
<evidence type="ECO:0000256" key="6">
    <source>
        <dbReference type="SAM" id="Phobius"/>
    </source>
</evidence>
<dbReference type="GO" id="GO:0005886">
    <property type="term" value="C:plasma membrane"/>
    <property type="evidence" value="ECO:0007669"/>
    <property type="project" value="UniProtKB-SubCell"/>
</dbReference>
<dbReference type="InterPro" id="IPR000175">
    <property type="entry name" value="Na/ntran_symport"/>
</dbReference>
<dbReference type="PANTHER" id="PTHR30250:SF11">
    <property type="entry name" value="O-ANTIGEN TRANSPORTER-RELATED"/>
    <property type="match status" value="1"/>
</dbReference>
<feature type="transmembrane region" description="Helical" evidence="6">
    <location>
        <begin position="288"/>
        <end position="309"/>
    </location>
</feature>
<evidence type="ECO:0000256" key="3">
    <source>
        <dbReference type="ARBA" id="ARBA00022692"/>
    </source>
</evidence>
<feature type="transmembrane region" description="Helical" evidence="6">
    <location>
        <begin position="380"/>
        <end position="398"/>
    </location>
</feature>
<evidence type="ECO:0000256" key="1">
    <source>
        <dbReference type="ARBA" id="ARBA00004651"/>
    </source>
</evidence>
<keyword evidence="2" id="KW-1003">Cell membrane</keyword>
<feature type="transmembrane region" description="Helical" evidence="6">
    <location>
        <begin position="174"/>
        <end position="190"/>
    </location>
</feature>
<dbReference type="PANTHER" id="PTHR30250">
    <property type="entry name" value="PST FAMILY PREDICTED COLANIC ACID TRANSPORTER"/>
    <property type="match status" value="1"/>
</dbReference>
<reference evidence="7" key="1">
    <citation type="submission" date="2022-03" db="EMBL/GenBank/DDBJ databases">
        <title>Sea Food Isolates.</title>
        <authorList>
            <person name="Li c."/>
        </authorList>
    </citation>
    <scope>NUCLEOTIDE SEQUENCE</scope>
    <source>
        <strain evidence="7">19CA01SA08</strain>
    </source>
</reference>
<feature type="transmembrane region" description="Helical" evidence="6">
    <location>
        <begin position="114"/>
        <end position="133"/>
    </location>
</feature>
<feature type="transmembrane region" description="Helical" evidence="6">
    <location>
        <begin position="37"/>
        <end position="61"/>
    </location>
</feature>
<organism evidence="7">
    <name type="scientific">bacterium 19CA01SA08</name>
    <dbReference type="NCBI Taxonomy" id="2920574"/>
    <lineage>
        <taxon>Bacteria</taxon>
    </lineage>
</organism>
<dbReference type="PROSITE" id="PS50267">
    <property type="entry name" value="NA_NEUROTRAN_SYMP_3"/>
    <property type="match status" value="1"/>
</dbReference>
<sequence>MLSKAVSAIVRVSGALMSVILTLIVSRSYSVDTAANFFYFFNVSVILSVFILFGINTYIVREVSKFNDKDSIPKGVVGEIRFAYLLAVLLTFILFFGGFVYIRVQESLIDLSELLYILLISMSLCVLNISSSIHQGRQRLNQATIYLNLLPSFLFVIFFGGGLVFSIILNPLKLLSITYLFSCVVSIFSVRRDVFFDFKIKKIEMKKVKSFYLTQVVQLGLLSFIPVICKSYYNSNDIGNFYVAIRVTAVLSLFFVVLNFIIMPRISSIYHNSGLDALGLYCKKITRLTIFVSLPVFFLILFFSDNISLMFGSEYVGSSNIVLILAFGFMSAVLFGQVGSILNMTGLEGDFSKINILSLIVSLSLTYIVCEAGLPIYYPAIVYAFVMFIQNLLGFLVIKRKLGFYTL</sequence>
<feature type="transmembrane region" description="Helical" evidence="6">
    <location>
        <begin position="211"/>
        <end position="233"/>
    </location>
</feature>
<evidence type="ECO:0008006" key="8">
    <source>
        <dbReference type="Google" id="ProtNLM"/>
    </source>
</evidence>
<dbReference type="InterPro" id="IPR050833">
    <property type="entry name" value="Poly_Biosynth_Transport"/>
</dbReference>
<evidence type="ECO:0000256" key="2">
    <source>
        <dbReference type="ARBA" id="ARBA00022475"/>
    </source>
</evidence>
<comment type="subcellular location">
    <subcellularLocation>
        <location evidence="1">Cell membrane</location>
        <topology evidence="1">Multi-pass membrane protein</topology>
    </subcellularLocation>
</comment>
<feature type="transmembrane region" description="Helical" evidence="6">
    <location>
        <begin position="12"/>
        <end position="31"/>
    </location>
</feature>
<dbReference type="EMBL" id="CP095355">
    <property type="protein sequence ID" value="XAG87477.1"/>
    <property type="molecule type" value="Genomic_DNA"/>
</dbReference>
<evidence type="ECO:0000313" key="7">
    <source>
        <dbReference type="EMBL" id="XAG87477.1"/>
    </source>
</evidence>
<keyword evidence="3 6" id="KW-0812">Transmembrane</keyword>
<name>A0AAU6VMU4_UNCXX</name>
<gene>
    <name evidence="7" type="ORF">MRN67_14485</name>
</gene>
<keyword evidence="5 6" id="KW-0472">Membrane</keyword>
<feature type="transmembrane region" description="Helical" evidence="6">
    <location>
        <begin position="145"/>
        <end position="168"/>
    </location>
</feature>
<keyword evidence="4 6" id="KW-1133">Transmembrane helix</keyword>